<dbReference type="AlphaFoldDB" id="A0AB33J1H8"/>
<name>A0AB33J1H8_9BACT</name>
<dbReference type="InterPro" id="IPR000600">
    <property type="entry name" value="ROK"/>
</dbReference>
<protein>
    <recommendedName>
        <fullName evidence="3">ROK family protein</fullName>
    </recommendedName>
</protein>
<dbReference type="SUPFAM" id="SSF53067">
    <property type="entry name" value="Actin-like ATPase domain"/>
    <property type="match status" value="1"/>
</dbReference>
<accession>A0AB33J1H8</accession>
<dbReference type="EMBL" id="AP035785">
    <property type="protein sequence ID" value="BFO72150.1"/>
    <property type="molecule type" value="Genomic_DNA"/>
</dbReference>
<proteinExistence type="inferred from homology"/>
<gene>
    <name evidence="2" type="ORF">GTC17253_21160</name>
</gene>
<evidence type="ECO:0008006" key="3">
    <source>
        <dbReference type="Google" id="ProtNLM"/>
    </source>
</evidence>
<sequence length="365" mass="39245">MDYSKDSRVVLTLDAGGTNFIFSAMQYGKFIAEPYSLPSNADNLGMCLAQLVKGFEHVKRLCPETPCAISFAFPGPADYERGVIGDLPNFPSFRGGVALGPFLESKFDIPVFINNDGALFAYGEAMNGALPEINNMLKQSGSTKVYKHLLGITLGTGFGCGAVIGGKLLMGDNGLGGSIWCFRNKKYSDHIIEESVAIRAIKRVYKELSNDARELTPKDIAAIAKSKAEGDVKAARLSFAELGEMAGDAIAMADTVIDGVVVVGGGLANSADLIFPALVDEMNSKLKMMNGCEVGHMQAVVYNLEDPKSMAEFCKMGTKKVRVPGTDHEVEYQESKRIGVIRSRFGTSESISLGAYVFALNKLDE</sequence>
<dbReference type="PANTHER" id="PTHR18964">
    <property type="entry name" value="ROK (REPRESSOR, ORF, KINASE) FAMILY"/>
    <property type="match status" value="1"/>
</dbReference>
<dbReference type="CDD" id="cd23763">
    <property type="entry name" value="ASKHA_ATPase_ROK"/>
    <property type="match status" value="1"/>
</dbReference>
<evidence type="ECO:0000313" key="2">
    <source>
        <dbReference type="EMBL" id="BFO72150.1"/>
    </source>
</evidence>
<dbReference type="Gene3D" id="3.30.420.40">
    <property type="match status" value="2"/>
</dbReference>
<organism evidence="2">
    <name type="scientific">Prevotella sp. GTC17253</name>
    <dbReference type="NCBI Taxonomy" id="3236793"/>
    <lineage>
        <taxon>Bacteria</taxon>
        <taxon>Pseudomonadati</taxon>
        <taxon>Bacteroidota</taxon>
        <taxon>Bacteroidia</taxon>
        <taxon>Bacteroidales</taxon>
        <taxon>Prevotellaceae</taxon>
        <taxon>Prevotella</taxon>
    </lineage>
</organism>
<reference evidence="2" key="1">
    <citation type="submission" date="2024-07" db="EMBL/GenBank/DDBJ databases">
        <title>Complete genome sequence of Prevotella sp. YM-2024 GTC17253.</title>
        <authorList>
            <person name="Hayashi M."/>
            <person name="Muto Y."/>
            <person name="Tanaka K."/>
            <person name="Niwa H."/>
        </authorList>
    </citation>
    <scope>NUCLEOTIDE SEQUENCE</scope>
    <source>
        <strain evidence="2">GTC17253</strain>
    </source>
</reference>
<evidence type="ECO:0000256" key="1">
    <source>
        <dbReference type="ARBA" id="ARBA00006479"/>
    </source>
</evidence>
<comment type="similarity">
    <text evidence="1">Belongs to the ROK (NagC/XylR) family.</text>
</comment>
<dbReference type="InterPro" id="IPR043129">
    <property type="entry name" value="ATPase_NBD"/>
</dbReference>
<dbReference type="Pfam" id="PF00480">
    <property type="entry name" value="ROK"/>
    <property type="match status" value="1"/>
</dbReference>
<dbReference type="PANTHER" id="PTHR18964:SF149">
    <property type="entry name" value="BIFUNCTIONAL UDP-N-ACETYLGLUCOSAMINE 2-EPIMERASE_N-ACETYLMANNOSAMINE KINASE"/>
    <property type="match status" value="1"/>
</dbReference>